<dbReference type="PANTHER" id="PTHR36442:SF1">
    <property type="entry name" value="CYCLIC-DI-AMP PHOSPHODIESTERASE PGPH"/>
    <property type="match status" value="1"/>
</dbReference>
<evidence type="ECO:0000259" key="4">
    <source>
        <dbReference type="Pfam" id="PF07698"/>
    </source>
</evidence>
<dbReference type="EMBL" id="BARU01005759">
    <property type="protein sequence ID" value="GAH40963.1"/>
    <property type="molecule type" value="Genomic_DNA"/>
</dbReference>
<feature type="region of interest" description="Disordered" evidence="1">
    <location>
        <begin position="135"/>
        <end position="173"/>
    </location>
</feature>
<evidence type="ECO:0000313" key="5">
    <source>
        <dbReference type="EMBL" id="GAH40963.1"/>
    </source>
</evidence>
<proteinExistence type="predicted"/>
<feature type="transmembrane region" description="Helical" evidence="2">
    <location>
        <begin position="34"/>
        <end position="53"/>
    </location>
</feature>
<name>X1H6Q1_9ZZZZ</name>
<feature type="transmembrane region" description="Helical" evidence="2">
    <location>
        <begin position="402"/>
        <end position="424"/>
    </location>
</feature>
<accession>X1H6Q1</accession>
<dbReference type="PANTHER" id="PTHR36442">
    <property type="entry name" value="CYCLIC-DI-AMP PHOSPHODIESTERASE PGPH"/>
    <property type="match status" value="1"/>
</dbReference>
<keyword evidence="2" id="KW-0812">Transmembrane</keyword>
<dbReference type="Pfam" id="PF07697">
    <property type="entry name" value="7TMR-HDED"/>
    <property type="match status" value="1"/>
</dbReference>
<evidence type="ECO:0000259" key="3">
    <source>
        <dbReference type="Pfam" id="PF07697"/>
    </source>
</evidence>
<organism evidence="5">
    <name type="scientific">marine sediment metagenome</name>
    <dbReference type="NCBI Taxonomy" id="412755"/>
    <lineage>
        <taxon>unclassified sequences</taxon>
        <taxon>metagenomes</taxon>
        <taxon>ecological metagenomes</taxon>
    </lineage>
</organism>
<keyword evidence="2" id="KW-0472">Membrane</keyword>
<feature type="transmembrane region" description="Helical" evidence="2">
    <location>
        <begin position="367"/>
        <end position="390"/>
    </location>
</feature>
<feature type="transmembrane region" description="Helical" evidence="2">
    <location>
        <begin position="436"/>
        <end position="454"/>
    </location>
</feature>
<feature type="domain" description="Metal-dependent phosphohydrolase 7TM extracellular" evidence="3">
    <location>
        <begin position="65"/>
        <end position="358"/>
    </location>
</feature>
<evidence type="ECO:0000256" key="2">
    <source>
        <dbReference type="SAM" id="Phobius"/>
    </source>
</evidence>
<feature type="domain" description="Metal-dependent phosphohydrolase 7TM intracellular" evidence="4">
    <location>
        <begin position="368"/>
        <end position="455"/>
    </location>
</feature>
<keyword evidence="2" id="KW-1133">Transmembrane helix</keyword>
<dbReference type="InterPro" id="IPR052722">
    <property type="entry name" value="PgpH_phosphodiesterase"/>
</dbReference>
<dbReference type="Pfam" id="PF07698">
    <property type="entry name" value="7TM-7TMR_HD"/>
    <property type="match status" value="1"/>
</dbReference>
<dbReference type="InterPro" id="IPR011621">
    <property type="entry name" value="Metal-dep_PHydrolase_7TM_intra"/>
</dbReference>
<comment type="caution">
    <text evidence="5">The sequence shown here is derived from an EMBL/GenBank/DDBJ whole genome shotgun (WGS) entry which is preliminary data.</text>
</comment>
<feature type="compositionally biased region" description="Polar residues" evidence="1">
    <location>
        <begin position="140"/>
        <end position="155"/>
    </location>
</feature>
<feature type="non-terminal residue" evidence="5">
    <location>
        <position position="455"/>
    </location>
</feature>
<dbReference type="InterPro" id="IPR011624">
    <property type="entry name" value="Metal-dep_PHydrolase_7TM_extra"/>
</dbReference>
<evidence type="ECO:0008006" key="6">
    <source>
        <dbReference type="Google" id="ProtNLM"/>
    </source>
</evidence>
<evidence type="ECO:0000256" key="1">
    <source>
        <dbReference type="SAM" id="MobiDB-lite"/>
    </source>
</evidence>
<sequence length="455" mass="51380">MLDKPRKGKAKQVSGTKVLLKDKKSVKLKFYQHYAFQAVMLLLASTIVLTYLISPLVIVPTISRKVGDISPKDVKALKIFQVEDKSTTIKRQKEAEAKVLAIYDFDNRLLGEIDQKLTIIFDLLEKDQVTAPSLQEKPEANQQGEEGLVPSSSPDKVSETGTKHLPPFENSSITQQDLPLPVAELTVEEKWERFKGKTSLLISLDDYQYLLDYQEKDQLKSSISGLLRKVMRKGVLGSLNFPLEEDKKGFVKRNIANGAEVVVKDTSEVLDEEKAKKEIEKAAPSFFPENQKLSHLIAAIAKGLIYPNMTLNLSETRLRKMQAIENVTPSFFQIKKGEMIVREGERINKNHLTKLNELMKITEQENIFLSFLGSGIIILLTLVMLFFFIQRHHPTIADHMKNLVLIALVLVITIFLNKIFVYIANGLSVTVSEIEPLSYFYAFPFAVAAMLISLL</sequence>
<protein>
    <recommendedName>
        <fullName evidence="6">Metal-dependent phosphohydrolase 7TM extracellular domain-containing protein</fullName>
    </recommendedName>
</protein>
<gene>
    <name evidence="5" type="ORF">S03H2_11272</name>
</gene>
<reference evidence="5" key="1">
    <citation type="journal article" date="2014" name="Front. Microbiol.">
        <title>High frequency of phylogenetically diverse reductive dehalogenase-homologous genes in deep subseafloor sedimentary metagenomes.</title>
        <authorList>
            <person name="Kawai M."/>
            <person name="Futagami T."/>
            <person name="Toyoda A."/>
            <person name="Takaki Y."/>
            <person name="Nishi S."/>
            <person name="Hori S."/>
            <person name="Arai W."/>
            <person name="Tsubouchi T."/>
            <person name="Morono Y."/>
            <person name="Uchiyama I."/>
            <person name="Ito T."/>
            <person name="Fujiyama A."/>
            <person name="Inagaki F."/>
            <person name="Takami H."/>
        </authorList>
    </citation>
    <scope>NUCLEOTIDE SEQUENCE</scope>
    <source>
        <strain evidence="5">Expedition CK06-06</strain>
    </source>
</reference>
<dbReference type="AlphaFoldDB" id="X1H6Q1"/>